<proteinExistence type="predicted"/>
<accession>A0AAP0JZG9</accession>
<keyword evidence="2" id="KW-1185">Reference proteome</keyword>
<name>A0AAP0JZG9_9MAGN</name>
<dbReference type="Proteomes" id="UP001420932">
    <property type="component" value="Unassembled WGS sequence"/>
</dbReference>
<evidence type="ECO:0000313" key="1">
    <source>
        <dbReference type="EMBL" id="KAK9142520.1"/>
    </source>
</evidence>
<dbReference type="AlphaFoldDB" id="A0AAP0JZG9"/>
<organism evidence="1 2">
    <name type="scientific">Stephania yunnanensis</name>
    <dbReference type="NCBI Taxonomy" id="152371"/>
    <lineage>
        <taxon>Eukaryota</taxon>
        <taxon>Viridiplantae</taxon>
        <taxon>Streptophyta</taxon>
        <taxon>Embryophyta</taxon>
        <taxon>Tracheophyta</taxon>
        <taxon>Spermatophyta</taxon>
        <taxon>Magnoliopsida</taxon>
        <taxon>Ranunculales</taxon>
        <taxon>Menispermaceae</taxon>
        <taxon>Menispermoideae</taxon>
        <taxon>Cissampelideae</taxon>
        <taxon>Stephania</taxon>
    </lineage>
</organism>
<comment type="caution">
    <text evidence="1">The sequence shown here is derived from an EMBL/GenBank/DDBJ whole genome shotgun (WGS) entry which is preliminary data.</text>
</comment>
<reference evidence="1 2" key="1">
    <citation type="submission" date="2024-01" db="EMBL/GenBank/DDBJ databases">
        <title>Genome assemblies of Stephania.</title>
        <authorList>
            <person name="Yang L."/>
        </authorList>
    </citation>
    <scope>NUCLEOTIDE SEQUENCE [LARGE SCALE GENOMIC DNA]</scope>
    <source>
        <strain evidence="1">YNDBR</strain>
        <tissue evidence="1">Leaf</tissue>
    </source>
</reference>
<sequence>MDYTVLRVTKFPPVVASNWPYTWSLVKMKAMMLDALLGLDQLPLISFSIEAQLSLINIFEVKKMKGIARVHERFIMRRWRMDVFRRHLSIAHFGSYPQMKNEYKEFKEIECALHELVDNHIKLNDFTSMPHVVLRESMMTSIMTSL</sequence>
<gene>
    <name evidence="1" type="ORF">Syun_011920</name>
</gene>
<evidence type="ECO:0000313" key="2">
    <source>
        <dbReference type="Proteomes" id="UP001420932"/>
    </source>
</evidence>
<protein>
    <submittedName>
        <fullName evidence="1">Uncharacterized protein</fullName>
    </submittedName>
</protein>
<dbReference type="EMBL" id="JBBNAF010000005">
    <property type="protein sequence ID" value="KAK9142520.1"/>
    <property type="molecule type" value="Genomic_DNA"/>
</dbReference>